<keyword evidence="1" id="KW-0472">Membrane</keyword>
<protein>
    <recommendedName>
        <fullName evidence="4">DUF2752 domain-containing protein</fullName>
    </recommendedName>
</protein>
<dbReference type="Pfam" id="PF10825">
    <property type="entry name" value="DUF2752"/>
    <property type="match status" value="1"/>
</dbReference>
<gene>
    <name evidence="2" type="ORF">A5640_11325</name>
</gene>
<evidence type="ECO:0000313" key="2">
    <source>
        <dbReference type="EMBL" id="OBJ86011.1"/>
    </source>
</evidence>
<evidence type="ECO:0000256" key="1">
    <source>
        <dbReference type="SAM" id="Phobius"/>
    </source>
</evidence>
<keyword evidence="1" id="KW-0812">Transmembrane</keyword>
<feature type="transmembrane region" description="Helical" evidence="1">
    <location>
        <begin position="20"/>
        <end position="37"/>
    </location>
</feature>
<dbReference type="InterPro" id="IPR021215">
    <property type="entry name" value="DUF2752"/>
</dbReference>
<dbReference type="EMBL" id="LZLM01000065">
    <property type="protein sequence ID" value="OBJ86011.1"/>
    <property type="molecule type" value="Genomic_DNA"/>
</dbReference>
<feature type="transmembrane region" description="Helical" evidence="1">
    <location>
        <begin position="76"/>
        <end position="99"/>
    </location>
</feature>
<evidence type="ECO:0000313" key="3">
    <source>
        <dbReference type="Proteomes" id="UP000093925"/>
    </source>
</evidence>
<name>A0A1A3KPZ1_MYCAS</name>
<dbReference type="RefSeq" id="WP_065139947.1">
    <property type="nucleotide sequence ID" value="NZ_LZLM01000065.1"/>
</dbReference>
<accession>A0A1A3KPZ1</accession>
<reference evidence="2 3" key="1">
    <citation type="submission" date="2016-06" db="EMBL/GenBank/DDBJ databases">
        <authorList>
            <person name="Kjaerup R.B."/>
            <person name="Dalgaard T.S."/>
            <person name="Juul-Madsen H.R."/>
        </authorList>
    </citation>
    <scope>NUCLEOTIDE SEQUENCE [LARGE SCALE GENOMIC DNA]</scope>
    <source>
        <strain evidence="2 3">1276495.2</strain>
    </source>
</reference>
<organism evidence="2 3">
    <name type="scientific">Mycobacterium asiaticum</name>
    <dbReference type="NCBI Taxonomy" id="1790"/>
    <lineage>
        <taxon>Bacteria</taxon>
        <taxon>Bacillati</taxon>
        <taxon>Actinomycetota</taxon>
        <taxon>Actinomycetes</taxon>
        <taxon>Mycobacteriales</taxon>
        <taxon>Mycobacteriaceae</taxon>
        <taxon>Mycobacterium</taxon>
    </lineage>
</organism>
<keyword evidence="1" id="KW-1133">Transmembrane helix</keyword>
<evidence type="ECO:0008006" key="4">
    <source>
        <dbReference type="Google" id="ProtNLM"/>
    </source>
</evidence>
<proteinExistence type="predicted"/>
<comment type="caution">
    <text evidence="2">The sequence shown here is derived from an EMBL/GenBank/DDBJ whole genome shotgun (WGS) entry which is preliminary data.</text>
</comment>
<dbReference type="AlphaFoldDB" id="A0A1A3KPZ1"/>
<feature type="transmembrane region" description="Helical" evidence="1">
    <location>
        <begin position="106"/>
        <end position="126"/>
    </location>
</feature>
<dbReference type="Proteomes" id="UP000093925">
    <property type="component" value="Unassembled WGS sequence"/>
</dbReference>
<sequence>MAPDRSSQPATRDPRHRGPAVVGAAALSGALLYIGFADPHSPHTIYPQCPFKWLTGWNCPACGGLRMTHDLLHGDLAASINDNAFLLVGIPLLAAWVLVRRLRGQSWLPVPTAVTAVVLMTAWTVVRNLPGFPLVPTVLSG</sequence>